<accession>A0A1V8RNU6</accession>
<evidence type="ECO:0000259" key="1">
    <source>
        <dbReference type="Pfam" id="PF07045"/>
    </source>
</evidence>
<name>A0A1V8RNU6_9HYPH</name>
<feature type="domain" description="DUF1330" evidence="1">
    <location>
        <begin position="3"/>
        <end position="95"/>
    </location>
</feature>
<dbReference type="Proteomes" id="UP000191905">
    <property type="component" value="Unassembled WGS sequence"/>
</dbReference>
<dbReference type="InterPro" id="IPR010753">
    <property type="entry name" value="DUF1330"/>
</dbReference>
<dbReference type="PANTHER" id="PTHR41521:SF4">
    <property type="entry name" value="BLR0684 PROTEIN"/>
    <property type="match status" value="1"/>
</dbReference>
<comment type="caution">
    <text evidence="2">The sequence shown here is derived from an EMBL/GenBank/DDBJ whole genome shotgun (WGS) entry which is preliminary data.</text>
</comment>
<reference evidence="2 3" key="1">
    <citation type="journal article" date="2016" name="Int. J. Syst. Evol. Microbiol.">
        <title>Pseudaminobacter manganicus sp. nov., isolated from sludge of a manganese mine.</title>
        <authorList>
            <person name="Li J."/>
            <person name="Huang J."/>
            <person name="Liao S."/>
            <person name="Wang G."/>
        </authorList>
    </citation>
    <scope>NUCLEOTIDE SEQUENCE [LARGE SCALE GENOMIC DNA]</scope>
    <source>
        <strain evidence="2 3">JH-7</strain>
    </source>
</reference>
<dbReference type="Pfam" id="PF07045">
    <property type="entry name" value="DUF1330"/>
    <property type="match status" value="1"/>
</dbReference>
<dbReference type="PANTHER" id="PTHR41521">
    <property type="match status" value="1"/>
</dbReference>
<dbReference type="SUPFAM" id="SSF54909">
    <property type="entry name" value="Dimeric alpha+beta barrel"/>
    <property type="match status" value="1"/>
</dbReference>
<gene>
    <name evidence="2" type="ORF">BFN67_04200</name>
</gene>
<dbReference type="OrthoDB" id="9806380at2"/>
<evidence type="ECO:0000313" key="3">
    <source>
        <dbReference type="Proteomes" id="UP000191905"/>
    </source>
</evidence>
<dbReference type="EMBL" id="MDET01000023">
    <property type="protein sequence ID" value="OQM74838.1"/>
    <property type="molecule type" value="Genomic_DNA"/>
</dbReference>
<proteinExistence type="predicted"/>
<dbReference type="Gene3D" id="3.30.70.100">
    <property type="match status" value="1"/>
</dbReference>
<evidence type="ECO:0000313" key="2">
    <source>
        <dbReference type="EMBL" id="OQM74838.1"/>
    </source>
</evidence>
<sequence>MCGYAIGHLRNVNVGNEIVEYLERIDATLEPFGGVFLIHGATAQCVEGKWSGDLIVIAFPSLKAARNWYNSPAYRAIAPLRARNADGEILLIEGVEEPHRATDVLKALLPA</sequence>
<dbReference type="RefSeq" id="WP_080920503.1">
    <property type="nucleotide sequence ID" value="NZ_MDET01000023.1"/>
</dbReference>
<organism evidence="2 3">
    <name type="scientific">Manganibacter manganicus</name>
    <dbReference type="NCBI Taxonomy" id="1873176"/>
    <lineage>
        <taxon>Bacteria</taxon>
        <taxon>Pseudomonadati</taxon>
        <taxon>Pseudomonadota</taxon>
        <taxon>Alphaproteobacteria</taxon>
        <taxon>Hyphomicrobiales</taxon>
        <taxon>Phyllobacteriaceae</taxon>
        <taxon>Manganibacter</taxon>
    </lineage>
</organism>
<dbReference type="InterPro" id="IPR011008">
    <property type="entry name" value="Dimeric_a/b-barrel"/>
</dbReference>
<dbReference type="AlphaFoldDB" id="A0A1V8RNU6"/>
<dbReference type="STRING" id="1873176.BFN67_04200"/>
<protein>
    <recommendedName>
        <fullName evidence="1">DUF1330 domain-containing protein</fullName>
    </recommendedName>
</protein>
<keyword evidence="3" id="KW-1185">Reference proteome</keyword>